<dbReference type="NCBIfam" id="TIGR03089">
    <property type="entry name" value="TIGR03089 family protein"/>
    <property type="match status" value="1"/>
</dbReference>
<evidence type="ECO:0000313" key="2">
    <source>
        <dbReference type="Proteomes" id="UP001240250"/>
    </source>
</evidence>
<accession>A0ABU0GMC9</accession>
<dbReference type="InterPro" id="IPR042099">
    <property type="entry name" value="ANL_N_sf"/>
</dbReference>
<dbReference type="SUPFAM" id="SSF56801">
    <property type="entry name" value="Acetyl-CoA synthetase-like"/>
    <property type="match status" value="1"/>
</dbReference>
<dbReference type="Proteomes" id="UP001240250">
    <property type="component" value="Unassembled WGS sequence"/>
</dbReference>
<dbReference type="InterPro" id="IPR017523">
    <property type="entry name" value="Rv3268"/>
</dbReference>
<organism evidence="1 2">
    <name type="scientific">Cellulomonas iranensis</name>
    <dbReference type="NCBI Taxonomy" id="76862"/>
    <lineage>
        <taxon>Bacteria</taxon>
        <taxon>Bacillati</taxon>
        <taxon>Actinomycetota</taxon>
        <taxon>Actinomycetes</taxon>
        <taxon>Micrococcales</taxon>
        <taxon>Cellulomonadaceae</taxon>
        <taxon>Cellulomonas</taxon>
    </lineage>
</organism>
<comment type="caution">
    <text evidence="1">The sequence shown here is derived from an EMBL/GenBank/DDBJ whole genome shotgun (WGS) entry which is preliminary data.</text>
</comment>
<dbReference type="EMBL" id="JAUSVM010000001">
    <property type="protein sequence ID" value="MDQ0426524.1"/>
    <property type="molecule type" value="Genomic_DNA"/>
</dbReference>
<dbReference type="RefSeq" id="WP_070319447.1">
    <property type="nucleotide sequence ID" value="NZ_JAUSVM010000001.1"/>
</dbReference>
<reference evidence="1 2" key="1">
    <citation type="submission" date="2023-07" db="EMBL/GenBank/DDBJ databases">
        <title>Sequencing the genomes of 1000 actinobacteria strains.</title>
        <authorList>
            <person name="Klenk H.-P."/>
        </authorList>
    </citation>
    <scope>NUCLEOTIDE SEQUENCE [LARGE SCALE GENOMIC DNA]</scope>
    <source>
        <strain evidence="1 2">DSM 14785</strain>
    </source>
</reference>
<keyword evidence="2" id="KW-1185">Reference proteome</keyword>
<evidence type="ECO:0000313" key="1">
    <source>
        <dbReference type="EMBL" id="MDQ0426524.1"/>
    </source>
</evidence>
<sequence>METPAAPAPSDVATLLTQLQREPGRPRITWYGGLGERVELSGAVLANWVTKTTNLLVEEFDAGPGTRVLLDLPPHWRTLVWALATWRTGAGVVVAPAPAPDVVVTDRPETHAAAADVVAVALPALARRFDGALPPRAVDAAAAVMTYGDALGWVPEPDAAHDALPGVPHARLLTSADGHVAPGTRLLHHVPTGAVTPTELLREVAVLAADGSLVLVAPDAGVDVERVAESERATTGSA</sequence>
<gene>
    <name evidence="1" type="ORF">JO380_002905</name>
</gene>
<name>A0ABU0GMC9_9CELL</name>
<proteinExistence type="predicted"/>
<dbReference type="Gene3D" id="3.40.50.12780">
    <property type="entry name" value="N-terminal domain of ligase-like"/>
    <property type="match status" value="1"/>
</dbReference>
<protein>
    <submittedName>
        <fullName evidence="1">Uncharacterized protein (TIGR03089 family)</fullName>
    </submittedName>
</protein>